<dbReference type="GO" id="GO:0005524">
    <property type="term" value="F:ATP binding"/>
    <property type="evidence" value="ECO:0007669"/>
    <property type="project" value="UniProtKB-UniRule"/>
</dbReference>
<evidence type="ECO:0000256" key="9">
    <source>
        <dbReference type="ARBA" id="ARBA00048743"/>
    </source>
</evidence>
<keyword evidence="4 11" id="KW-0808">Transferase</keyword>
<reference evidence="13 14" key="1">
    <citation type="submission" date="2017-11" db="EMBL/GenBank/DDBJ databases">
        <title>Genome-resolved metagenomics identifies genetic mobility, metabolic interactions, and unexpected diversity in perchlorate-reducing communities.</title>
        <authorList>
            <person name="Barnum T.P."/>
            <person name="Figueroa I.A."/>
            <person name="Carlstrom C.I."/>
            <person name="Lucas L.N."/>
            <person name="Engelbrektson A.L."/>
            <person name="Coates J.D."/>
        </authorList>
    </citation>
    <scope>NUCLEOTIDE SEQUENCE [LARGE SCALE GENOMIC DNA]</scope>
    <source>
        <strain evidence="13">BM706</strain>
    </source>
</reference>
<dbReference type="GO" id="GO:0006235">
    <property type="term" value="P:dTTP biosynthetic process"/>
    <property type="evidence" value="ECO:0007669"/>
    <property type="project" value="UniProtKB-UniRule"/>
</dbReference>
<evidence type="ECO:0000313" key="14">
    <source>
        <dbReference type="Proteomes" id="UP000234857"/>
    </source>
</evidence>
<dbReference type="InterPro" id="IPR018095">
    <property type="entry name" value="Thymidylate_kin_CS"/>
</dbReference>
<gene>
    <name evidence="11" type="primary">tmk</name>
    <name evidence="13" type="ORF">C0601_05815</name>
</gene>
<dbReference type="FunFam" id="3.40.50.300:FF:000225">
    <property type="entry name" value="Thymidylate kinase"/>
    <property type="match status" value="1"/>
</dbReference>
<dbReference type="AlphaFoldDB" id="A0A2N5ZHA7"/>
<name>A0A2N5ZHA7_MUIH1</name>
<evidence type="ECO:0000256" key="10">
    <source>
        <dbReference type="ARBA" id="ARBA00057735"/>
    </source>
</evidence>
<evidence type="ECO:0000256" key="5">
    <source>
        <dbReference type="ARBA" id="ARBA00022727"/>
    </source>
</evidence>
<protein>
    <recommendedName>
        <fullName evidence="3 11">Thymidylate kinase</fullName>
        <ecNumber evidence="2 11">2.7.4.9</ecNumber>
    </recommendedName>
    <alternativeName>
        <fullName evidence="11">dTMP kinase</fullName>
    </alternativeName>
</protein>
<feature type="domain" description="Thymidylate kinase-like" evidence="12">
    <location>
        <begin position="5"/>
        <end position="194"/>
    </location>
</feature>
<dbReference type="HAMAP" id="MF_00165">
    <property type="entry name" value="Thymidylate_kinase"/>
    <property type="match status" value="1"/>
</dbReference>
<proteinExistence type="inferred from homology"/>
<dbReference type="GO" id="GO:0005829">
    <property type="term" value="C:cytosol"/>
    <property type="evidence" value="ECO:0007669"/>
    <property type="project" value="TreeGrafter"/>
</dbReference>
<dbReference type="GO" id="GO:0006227">
    <property type="term" value="P:dUDP biosynthetic process"/>
    <property type="evidence" value="ECO:0007669"/>
    <property type="project" value="TreeGrafter"/>
</dbReference>
<comment type="function">
    <text evidence="10 11">Phosphorylation of dTMP to form dTDP in both de novo and salvage pathways of dTTP synthesis.</text>
</comment>
<dbReference type="EMBL" id="PKTG01000074">
    <property type="protein sequence ID" value="PLX18049.1"/>
    <property type="molecule type" value="Genomic_DNA"/>
</dbReference>
<dbReference type="GO" id="GO:0006233">
    <property type="term" value="P:dTDP biosynthetic process"/>
    <property type="evidence" value="ECO:0007669"/>
    <property type="project" value="InterPro"/>
</dbReference>
<comment type="caution">
    <text evidence="13">The sequence shown here is derived from an EMBL/GenBank/DDBJ whole genome shotgun (WGS) entry which is preliminary data.</text>
</comment>
<sequence length="202" mass="23441">MFITFEGPEGSGKSTQIKMLLERLKQEKIPYTKTFEPGGTPLGQEIRKLLLHRPEPMAERAELFLYAADRAEHVKTVIKPALERGEVVICDRYYHSTMAYQGYGRGISLELIRNIMDIAISDAEPERVFLIDVPVEEGFKRIKTSGRDKDRIESEALSFHQRLREGYLEMAQKEEERFLVLDGTRSPEEIHEKIWDEVKRCL</sequence>
<keyword evidence="8 11" id="KW-0067">ATP-binding</keyword>
<accession>A0A2N5ZHA7</accession>
<evidence type="ECO:0000256" key="8">
    <source>
        <dbReference type="ARBA" id="ARBA00022840"/>
    </source>
</evidence>
<evidence type="ECO:0000256" key="6">
    <source>
        <dbReference type="ARBA" id="ARBA00022741"/>
    </source>
</evidence>
<dbReference type="NCBIfam" id="TIGR00041">
    <property type="entry name" value="DTMP_kinase"/>
    <property type="match status" value="1"/>
</dbReference>
<dbReference type="SUPFAM" id="SSF52540">
    <property type="entry name" value="P-loop containing nucleoside triphosphate hydrolases"/>
    <property type="match status" value="1"/>
</dbReference>
<evidence type="ECO:0000256" key="3">
    <source>
        <dbReference type="ARBA" id="ARBA00017144"/>
    </source>
</evidence>
<evidence type="ECO:0000256" key="2">
    <source>
        <dbReference type="ARBA" id="ARBA00012980"/>
    </source>
</evidence>
<dbReference type="PROSITE" id="PS01331">
    <property type="entry name" value="THYMIDYLATE_KINASE"/>
    <property type="match status" value="1"/>
</dbReference>
<comment type="similarity">
    <text evidence="1 11">Belongs to the thymidylate kinase family.</text>
</comment>
<dbReference type="Pfam" id="PF02223">
    <property type="entry name" value="Thymidylate_kin"/>
    <property type="match status" value="1"/>
</dbReference>
<evidence type="ECO:0000256" key="4">
    <source>
        <dbReference type="ARBA" id="ARBA00022679"/>
    </source>
</evidence>
<dbReference type="Gene3D" id="3.40.50.300">
    <property type="entry name" value="P-loop containing nucleotide triphosphate hydrolases"/>
    <property type="match status" value="1"/>
</dbReference>
<dbReference type="CDD" id="cd01672">
    <property type="entry name" value="TMPK"/>
    <property type="match status" value="1"/>
</dbReference>
<evidence type="ECO:0000256" key="7">
    <source>
        <dbReference type="ARBA" id="ARBA00022777"/>
    </source>
</evidence>
<evidence type="ECO:0000313" key="13">
    <source>
        <dbReference type="EMBL" id="PLX18049.1"/>
    </source>
</evidence>
<keyword evidence="6 11" id="KW-0547">Nucleotide-binding</keyword>
<feature type="binding site" evidence="11">
    <location>
        <begin position="7"/>
        <end position="14"/>
    </location>
    <ligand>
        <name>ATP</name>
        <dbReference type="ChEBI" id="CHEBI:30616"/>
    </ligand>
</feature>
<evidence type="ECO:0000256" key="1">
    <source>
        <dbReference type="ARBA" id="ARBA00009776"/>
    </source>
</evidence>
<dbReference type="Proteomes" id="UP000234857">
    <property type="component" value="Unassembled WGS sequence"/>
</dbReference>
<keyword evidence="5 11" id="KW-0545">Nucleotide biosynthesis</keyword>
<dbReference type="EC" id="2.7.4.9" evidence="2 11"/>
<dbReference type="GO" id="GO:0004798">
    <property type="term" value="F:dTMP kinase activity"/>
    <property type="evidence" value="ECO:0007669"/>
    <property type="project" value="UniProtKB-UniRule"/>
</dbReference>
<dbReference type="PANTHER" id="PTHR10344">
    <property type="entry name" value="THYMIDYLATE KINASE"/>
    <property type="match status" value="1"/>
</dbReference>
<evidence type="ECO:0000259" key="12">
    <source>
        <dbReference type="Pfam" id="PF02223"/>
    </source>
</evidence>
<evidence type="ECO:0000256" key="11">
    <source>
        <dbReference type="HAMAP-Rule" id="MF_00165"/>
    </source>
</evidence>
<dbReference type="PANTHER" id="PTHR10344:SF4">
    <property type="entry name" value="UMP-CMP KINASE 2, MITOCHONDRIAL"/>
    <property type="match status" value="1"/>
</dbReference>
<keyword evidence="7 11" id="KW-0418">Kinase</keyword>
<dbReference type="InterPro" id="IPR039430">
    <property type="entry name" value="Thymidylate_kin-like_dom"/>
</dbReference>
<dbReference type="InterPro" id="IPR027417">
    <property type="entry name" value="P-loop_NTPase"/>
</dbReference>
<dbReference type="InterPro" id="IPR018094">
    <property type="entry name" value="Thymidylate_kinase"/>
</dbReference>
<organism evidence="13 14">
    <name type="scientific">Muiribacterium halophilum</name>
    <dbReference type="NCBI Taxonomy" id="2053465"/>
    <lineage>
        <taxon>Bacteria</taxon>
        <taxon>Candidatus Muiribacteriota</taxon>
        <taxon>Candidatus Muiribacteriia</taxon>
        <taxon>Candidatus Muiribacteriales</taxon>
        <taxon>Candidatus Muiribacteriaceae</taxon>
        <taxon>Candidatus Muiribacterium</taxon>
    </lineage>
</organism>
<comment type="catalytic activity">
    <reaction evidence="9 11">
        <text>dTMP + ATP = dTDP + ADP</text>
        <dbReference type="Rhea" id="RHEA:13517"/>
        <dbReference type="ChEBI" id="CHEBI:30616"/>
        <dbReference type="ChEBI" id="CHEBI:58369"/>
        <dbReference type="ChEBI" id="CHEBI:63528"/>
        <dbReference type="ChEBI" id="CHEBI:456216"/>
        <dbReference type="EC" id="2.7.4.9"/>
    </reaction>
</comment>